<reference evidence="1 2" key="1">
    <citation type="submission" date="2010-05" db="EMBL/GenBank/DDBJ databases">
        <title>The Genome Sequence of Thecamonas trahens ATCC 50062.</title>
        <authorList>
            <consortium name="The Broad Institute Genome Sequencing Platform"/>
            <person name="Russ C."/>
            <person name="Cuomo C."/>
            <person name="Shea T."/>
            <person name="Young S.K."/>
            <person name="Zeng Q."/>
            <person name="Koehrsen M."/>
            <person name="Haas B."/>
            <person name="Borodovsky M."/>
            <person name="Guigo R."/>
            <person name="Alvarado L."/>
            <person name="Berlin A."/>
            <person name="Bochicchio J."/>
            <person name="Borenstein D."/>
            <person name="Chapman S."/>
            <person name="Chen Z."/>
            <person name="Freedman E."/>
            <person name="Gellesch M."/>
            <person name="Goldberg J."/>
            <person name="Griggs A."/>
            <person name="Gujja S."/>
            <person name="Heilman E."/>
            <person name="Heiman D."/>
            <person name="Hepburn T."/>
            <person name="Howarth C."/>
            <person name="Jen D."/>
            <person name="Larson L."/>
            <person name="Mehta T."/>
            <person name="Park D."/>
            <person name="Pearson M."/>
            <person name="Roberts A."/>
            <person name="Saif S."/>
            <person name="Shenoy N."/>
            <person name="Sisk P."/>
            <person name="Stolte C."/>
            <person name="Sykes S."/>
            <person name="Thomson T."/>
            <person name="Walk T."/>
            <person name="White J."/>
            <person name="Yandava C."/>
            <person name="Burger G."/>
            <person name="Gray M.W."/>
            <person name="Holland P.W.H."/>
            <person name="King N."/>
            <person name="Lang F.B.F."/>
            <person name="Roger A.J."/>
            <person name="Ruiz-Trillo I."/>
            <person name="Lander E."/>
            <person name="Nusbaum C."/>
        </authorList>
    </citation>
    <scope>NUCLEOTIDE SEQUENCE [LARGE SCALE GENOMIC DNA]</scope>
    <source>
        <strain evidence="1 2">ATCC 50062</strain>
    </source>
</reference>
<keyword evidence="2" id="KW-1185">Reference proteome</keyword>
<organism evidence="1 2">
    <name type="scientific">Thecamonas trahens ATCC 50062</name>
    <dbReference type="NCBI Taxonomy" id="461836"/>
    <lineage>
        <taxon>Eukaryota</taxon>
        <taxon>Apusozoa</taxon>
        <taxon>Apusomonadida</taxon>
        <taxon>Apusomonadidae</taxon>
        <taxon>Thecamonas</taxon>
    </lineage>
</organism>
<proteinExistence type="predicted"/>
<name>A0A0L0DAW2_THETB</name>
<protein>
    <submittedName>
        <fullName evidence="1">Uncharacterized protein</fullName>
    </submittedName>
</protein>
<evidence type="ECO:0000313" key="1">
    <source>
        <dbReference type="EMBL" id="KNC49494.1"/>
    </source>
</evidence>
<sequence>MASGGVAVVNGGDRVVLSPVVVESDEPAFDSDFVNTAVTRNLPRGECLPSPEFHPLCRPTVEADIADALLARTNAELASVTIHCISCVPSDVDHADSAPCSVNNEGLRTSSVLPRSCEEPLARLRQVAMPSVLAHFPRVGIAEFWAELGGRILIQGGDSISGQMQAFLGCTAKVAGMHVGKLIFADNSGFDGLVSPFGGFVGRMDHYRHNVENVARAMKVADVIVVNIGLHMTIRTEDEREKYRAMLRELFGQVEEWAQHPDHVFIFQETSTQHFETTDGSGLFESKVHAEPGSPCRCSPTNSTDKQVRNSLMEEVRTEVDAAHEWLHVLPLWEMTRDLNAAHLGLRHDAPDQPFGCDCTHFCYSPVISEAWMAAVVRLLRANGR</sequence>
<evidence type="ECO:0000313" key="2">
    <source>
        <dbReference type="Proteomes" id="UP000054408"/>
    </source>
</evidence>
<dbReference type="AlphaFoldDB" id="A0A0L0DAW2"/>
<accession>A0A0L0DAW2</accession>
<dbReference type="EMBL" id="GL349455">
    <property type="protein sequence ID" value="KNC49494.1"/>
    <property type="molecule type" value="Genomic_DNA"/>
</dbReference>
<dbReference type="Proteomes" id="UP000054408">
    <property type="component" value="Unassembled WGS sequence"/>
</dbReference>
<dbReference type="GeneID" id="25564915"/>
<dbReference type="RefSeq" id="XP_013757913.1">
    <property type="nucleotide sequence ID" value="XM_013902459.1"/>
</dbReference>
<gene>
    <name evidence="1" type="ORF">AMSG_05510</name>
</gene>